<dbReference type="OrthoDB" id="5948003at2759"/>
<dbReference type="SUPFAM" id="SSF82895">
    <property type="entry name" value="TSP-1 type 1 repeat"/>
    <property type="match status" value="1"/>
</dbReference>
<sequence length="69" mass="7851">WEIGKWSPCSLTCGVGLQTRDVVCSHLLSREMNEVVVLADELCHHPKPNTVQACNRFNCPPAWYPAQWQ</sequence>
<evidence type="ECO:0000256" key="2">
    <source>
        <dbReference type="ARBA" id="ARBA00022525"/>
    </source>
</evidence>
<dbReference type="EMBL" id="LZPO01028789">
    <property type="protein sequence ID" value="OBS77603.1"/>
    <property type="molecule type" value="Genomic_DNA"/>
</dbReference>
<organism evidence="6 7">
    <name type="scientific">Neotoma lepida</name>
    <name type="common">Desert woodrat</name>
    <dbReference type="NCBI Taxonomy" id="56216"/>
    <lineage>
        <taxon>Eukaryota</taxon>
        <taxon>Metazoa</taxon>
        <taxon>Chordata</taxon>
        <taxon>Craniata</taxon>
        <taxon>Vertebrata</taxon>
        <taxon>Euteleostomi</taxon>
        <taxon>Mammalia</taxon>
        <taxon>Eutheria</taxon>
        <taxon>Euarchontoglires</taxon>
        <taxon>Glires</taxon>
        <taxon>Rodentia</taxon>
        <taxon>Myomorpha</taxon>
        <taxon>Muroidea</taxon>
        <taxon>Cricetidae</taxon>
        <taxon>Neotominae</taxon>
        <taxon>Neotoma</taxon>
    </lineage>
</organism>
<feature type="non-terminal residue" evidence="6">
    <location>
        <position position="1"/>
    </location>
</feature>
<name>A0A1A6HG82_NEOLE</name>
<dbReference type="InterPro" id="IPR000884">
    <property type="entry name" value="TSP1_rpt"/>
</dbReference>
<keyword evidence="5" id="KW-1015">Disulfide bond</keyword>
<dbReference type="InterPro" id="IPR036383">
    <property type="entry name" value="TSP1_rpt_sf"/>
</dbReference>
<evidence type="ECO:0000313" key="6">
    <source>
        <dbReference type="EMBL" id="OBS77603.1"/>
    </source>
</evidence>
<evidence type="ECO:0008006" key="8">
    <source>
        <dbReference type="Google" id="ProtNLM"/>
    </source>
</evidence>
<dbReference type="PROSITE" id="PS50092">
    <property type="entry name" value="TSP1"/>
    <property type="match status" value="1"/>
</dbReference>
<dbReference type="Proteomes" id="UP000092124">
    <property type="component" value="Unassembled WGS sequence"/>
</dbReference>
<dbReference type="SMART" id="SM00209">
    <property type="entry name" value="TSP1"/>
    <property type="match status" value="1"/>
</dbReference>
<feature type="non-terminal residue" evidence="6">
    <location>
        <position position="69"/>
    </location>
</feature>
<protein>
    <recommendedName>
        <fullName evidence="8">ADAMTS cysteine-rich domain-containing protein</fullName>
    </recommendedName>
</protein>
<gene>
    <name evidence="6" type="ORF">A6R68_20008</name>
</gene>
<accession>A0A1A6HG82</accession>
<keyword evidence="7" id="KW-1185">Reference proteome</keyword>
<reference evidence="6 7" key="1">
    <citation type="submission" date="2016-06" db="EMBL/GenBank/DDBJ databases">
        <title>The Draft Genome Sequence and Annotation of the Desert Woodrat Neotoma lepida.</title>
        <authorList>
            <person name="Campbell M."/>
            <person name="Oakeson K.F."/>
            <person name="Yandell M."/>
            <person name="Halpert J.R."/>
            <person name="Dearing D."/>
        </authorList>
    </citation>
    <scope>NUCLEOTIDE SEQUENCE [LARGE SCALE GENOMIC DNA]</scope>
    <source>
        <strain evidence="6">417</strain>
        <tissue evidence="6">Liver</tissue>
    </source>
</reference>
<evidence type="ECO:0000313" key="7">
    <source>
        <dbReference type="Proteomes" id="UP000092124"/>
    </source>
</evidence>
<dbReference type="GO" id="GO:0005576">
    <property type="term" value="C:extracellular region"/>
    <property type="evidence" value="ECO:0007669"/>
    <property type="project" value="UniProtKB-SubCell"/>
</dbReference>
<comment type="caution">
    <text evidence="6">The sequence shown here is derived from an EMBL/GenBank/DDBJ whole genome shotgun (WGS) entry which is preliminary data.</text>
</comment>
<dbReference type="Gene3D" id="2.20.100.10">
    <property type="entry name" value="Thrombospondin type-1 (TSP1) repeat"/>
    <property type="match status" value="1"/>
</dbReference>
<evidence type="ECO:0000256" key="5">
    <source>
        <dbReference type="ARBA" id="ARBA00023157"/>
    </source>
</evidence>
<evidence type="ECO:0000256" key="4">
    <source>
        <dbReference type="ARBA" id="ARBA00022737"/>
    </source>
</evidence>
<keyword evidence="2" id="KW-0964">Secreted</keyword>
<dbReference type="Pfam" id="PF19030">
    <property type="entry name" value="TSP1_ADAMTS"/>
    <property type="match status" value="1"/>
</dbReference>
<evidence type="ECO:0000256" key="1">
    <source>
        <dbReference type="ARBA" id="ARBA00004613"/>
    </source>
</evidence>
<evidence type="ECO:0000256" key="3">
    <source>
        <dbReference type="ARBA" id="ARBA00022729"/>
    </source>
</evidence>
<proteinExistence type="predicted"/>
<dbReference type="AlphaFoldDB" id="A0A1A6HG82"/>
<keyword evidence="4" id="KW-0677">Repeat</keyword>
<keyword evidence="3" id="KW-0732">Signal</keyword>
<dbReference type="STRING" id="56216.A0A1A6HG82"/>
<comment type="subcellular location">
    <subcellularLocation>
        <location evidence="1">Secreted</location>
    </subcellularLocation>
</comment>
<dbReference type="FunFam" id="2.20.100.10:FF:000009">
    <property type="entry name" value="ADAMTS-like protein 3 isoform A"/>
    <property type="match status" value="1"/>
</dbReference>